<evidence type="ECO:0000313" key="2">
    <source>
        <dbReference type="EMBL" id="KAF9483632.1"/>
    </source>
</evidence>
<feature type="compositionally biased region" description="Basic residues" evidence="1">
    <location>
        <begin position="404"/>
        <end position="414"/>
    </location>
</feature>
<comment type="caution">
    <text evidence="2">The sequence shown here is derived from an EMBL/GenBank/DDBJ whole genome shotgun (WGS) entry which is preliminary data.</text>
</comment>
<feature type="compositionally biased region" description="Basic and acidic residues" evidence="1">
    <location>
        <begin position="501"/>
        <end position="518"/>
    </location>
</feature>
<keyword evidence="3" id="KW-1185">Reference proteome</keyword>
<dbReference type="AlphaFoldDB" id="A0A9P5Z9X9"/>
<feature type="compositionally biased region" description="Polar residues" evidence="1">
    <location>
        <begin position="291"/>
        <end position="303"/>
    </location>
</feature>
<proteinExistence type="predicted"/>
<gene>
    <name evidence="2" type="ORF">BDN70DRAFT_276090</name>
</gene>
<name>A0A9P5Z9X9_9AGAR</name>
<organism evidence="2 3">
    <name type="scientific">Pholiota conissans</name>
    <dbReference type="NCBI Taxonomy" id="109636"/>
    <lineage>
        <taxon>Eukaryota</taxon>
        <taxon>Fungi</taxon>
        <taxon>Dikarya</taxon>
        <taxon>Basidiomycota</taxon>
        <taxon>Agaricomycotina</taxon>
        <taxon>Agaricomycetes</taxon>
        <taxon>Agaricomycetidae</taxon>
        <taxon>Agaricales</taxon>
        <taxon>Agaricineae</taxon>
        <taxon>Strophariaceae</taxon>
        <taxon>Pholiota</taxon>
    </lineage>
</organism>
<feature type="compositionally biased region" description="Low complexity" evidence="1">
    <location>
        <begin position="473"/>
        <end position="482"/>
    </location>
</feature>
<feature type="region of interest" description="Disordered" evidence="1">
    <location>
        <begin position="164"/>
        <end position="186"/>
    </location>
</feature>
<dbReference type="Proteomes" id="UP000807469">
    <property type="component" value="Unassembled WGS sequence"/>
</dbReference>
<feature type="region of interest" description="Disordered" evidence="1">
    <location>
        <begin position="379"/>
        <end position="527"/>
    </location>
</feature>
<dbReference type="EMBL" id="MU155151">
    <property type="protein sequence ID" value="KAF9483632.1"/>
    <property type="molecule type" value="Genomic_DNA"/>
</dbReference>
<evidence type="ECO:0000313" key="3">
    <source>
        <dbReference type="Proteomes" id="UP000807469"/>
    </source>
</evidence>
<evidence type="ECO:0000256" key="1">
    <source>
        <dbReference type="SAM" id="MobiDB-lite"/>
    </source>
</evidence>
<protein>
    <submittedName>
        <fullName evidence="2">Uncharacterized protein</fullName>
    </submittedName>
</protein>
<accession>A0A9P5Z9X9</accession>
<feature type="region of interest" description="Disordered" evidence="1">
    <location>
        <begin position="270"/>
        <end position="343"/>
    </location>
</feature>
<sequence>MRLVDSSIRRRCRNYKTQHPMQSKSSSHRTRPLRFPMDLLSSPSQTEHVEIPTTPTSSIPRTPQYRNLILGEMERALANFQNAGLRLADRTNDLAERCNRRDGGMDEHGRAVWQQCYDALTEPFIYTDVAALRARASTSYEYLDEQPVTSDSLINDAFIFTSLTSSSSSSPSPPLPRTPPAHDIPDNIRIKKEESPSPLLKGLVLYPDSDNARITSRAEVEDVPWMPHAVESTSGTSQRLPRRSILLTAPQLWPPRDRLEAERRFPRAATEPAAVPLAQEASAPTPAGWNPRSSSVDTPSSHALRSPLALIAERKSLKRARNTEQGDGDDERHRPGSKNKFELPLVRPHTRSIRMMQSRAISTPFCGLPPFKDLVYDTPRPSSSSLPNGDAESDIPWIPVSRPNKGRASLKRGRNAVEDSGEDADTECRRTNKRIRLETKSNEMHKGSSSYGSRRNTTREGSVLLPTTDPRLRQSSSRPSQPVTLRVLRRDSFGDIPRLGSRVEDVIDKPPTRRSERLKTKKGKGSP</sequence>
<reference evidence="2" key="1">
    <citation type="submission" date="2020-11" db="EMBL/GenBank/DDBJ databases">
        <authorList>
            <consortium name="DOE Joint Genome Institute"/>
            <person name="Ahrendt S."/>
            <person name="Riley R."/>
            <person name="Andreopoulos W."/>
            <person name="Labutti K."/>
            <person name="Pangilinan J."/>
            <person name="Ruiz-Duenas F.J."/>
            <person name="Barrasa J.M."/>
            <person name="Sanchez-Garcia M."/>
            <person name="Camarero S."/>
            <person name="Miyauchi S."/>
            <person name="Serrano A."/>
            <person name="Linde D."/>
            <person name="Babiker R."/>
            <person name="Drula E."/>
            <person name="Ayuso-Fernandez I."/>
            <person name="Pacheco R."/>
            <person name="Padilla G."/>
            <person name="Ferreira P."/>
            <person name="Barriuso J."/>
            <person name="Kellner H."/>
            <person name="Castanera R."/>
            <person name="Alfaro M."/>
            <person name="Ramirez L."/>
            <person name="Pisabarro A.G."/>
            <person name="Kuo A."/>
            <person name="Tritt A."/>
            <person name="Lipzen A."/>
            <person name="He G."/>
            <person name="Yan M."/>
            <person name="Ng V."/>
            <person name="Cullen D."/>
            <person name="Martin F."/>
            <person name="Rosso M.-N."/>
            <person name="Henrissat B."/>
            <person name="Hibbett D."/>
            <person name="Martinez A.T."/>
            <person name="Grigoriev I.V."/>
        </authorList>
    </citation>
    <scope>NUCLEOTIDE SEQUENCE</scope>
    <source>
        <strain evidence="2">CIRM-BRFM 674</strain>
    </source>
</reference>
<feature type="region of interest" description="Disordered" evidence="1">
    <location>
        <begin position="1"/>
        <end position="31"/>
    </location>
</feature>
<feature type="compositionally biased region" description="Basic and acidic residues" evidence="1">
    <location>
        <begin position="426"/>
        <end position="446"/>
    </location>
</feature>